<evidence type="ECO:0000256" key="8">
    <source>
        <dbReference type="ARBA" id="ARBA00023065"/>
    </source>
</evidence>
<keyword evidence="12" id="KW-0732">Signal</keyword>
<evidence type="ECO:0000313" key="14">
    <source>
        <dbReference type="EMBL" id="APJ05015.1"/>
    </source>
</evidence>
<evidence type="ECO:0000256" key="3">
    <source>
        <dbReference type="ARBA" id="ARBA00022448"/>
    </source>
</evidence>
<comment type="subcellular location">
    <subcellularLocation>
        <location evidence="11">Cell membrane</location>
        <topology evidence="11">Multi-pass membrane protein</topology>
    </subcellularLocation>
    <subcellularLocation>
        <location evidence="1">Membrane</location>
        <topology evidence="1">Multi-pass membrane protein</topology>
    </subcellularLocation>
</comment>
<dbReference type="EMBL" id="CP017834">
    <property type="protein sequence ID" value="APJ05015.1"/>
    <property type="molecule type" value="Genomic_DNA"/>
</dbReference>
<evidence type="ECO:0000313" key="15">
    <source>
        <dbReference type="Proteomes" id="UP000184731"/>
    </source>
</evidence>
<keyword evidence="3 11" id="KW-0813">Transport</keyword>
<keyword evidence="11" id="KW-1003">Cell membrane</keyword>
<evidence type="ECO:0000256" key="1">
    <source>
        <dbReference type="ARBA" id="ARBA00004141"/>
    </source>
</evidence>
<sequence>MKKKFALVSAASAAILVNLPAFANEAAAAVATDGMSIGTGLKLIGAGLAIGLAVVGAGQGQGHAAKGALESIGRNPQAYNKIFTPFLLAMALIEFQAILGLIIAFLILGK</sequence>
<gene>
    <name evidence="11" type="primary">atpE</name>
    <name evidence="14" type="ORF">AXG55_14390</name>
</gene>
<protein>
    <recommendedName>
        <fullName evidence="11">ATP synthase subunit c</fullName>
    </recommendedName>
    <alternativeName>
        <fullName evidence="11">ATP synthase F(0) sector subunit c</fullName>
    </alternativeName>
    <alternativeName>
        <fullName evidence="11">F-type ATPase subunit c</fullName>
        <shortName evidence="11">F-ATPase subunit c</shortName>
    </alternativeName>
    <alternativeName>
        <fullName evidence="11">Lipid-binding protein</fullName>
    </alternativeName>
</protein>
<keyword evidence="7 11" id="KW-1133">Transmembrane helix</keyword>
<evidence type="ECO:0000256" key="2">
    <source>
        <dbReference type="ARBA" id="ARBA00006704"/>
    </source>
</evidence>
<dbReference type="GO" id="GO:0008289">
    <property type="term" value="F:lipid binding"/>
    <property type="evidence" value="ECO:0007669"/>
    <property type="project" value="UniProtKB-KW"/>
</dbReference>
<feature type="transmembrane region" description="Helical" evidence="11">
    <location>
        <begin position="44"/>
        <end position="65"/>
    </location>
</feature>
<dbReference type="InterPro" id="IPR038662">
    <property type="entry name" value="ATP_synth_F0_csu_sf"/>
</dbReference>
<dbReference type="InterPro" id="IPR020537">
    <property type="entry name" value="ATP_synth_F0_csu_DDCD_BS"/>
</dbReference>
<dbReference type="RefSeq" id="WP_148698777.1">
    <property type="nucleotide sequence ID" value="NZ_CP017834.1"/>
</dbReference>
<comment type="function">
    <text evidence="11">Key component of the F(0) channel; it plays a direct role in translocation across the membrane. A homomeric c-ring of between 10-14 subunits forms the central stalk rotor element with the F(1) delta and epsilon subunits.</text>
</comment>
<dbReference type="InterPro" id="IPR035921">
    <property type="entry name" value="F/V-ATP_Csub_sf"/>
</dbReference>
<evidence type="ECO:0000256" key="4">
    <source>
        <dbReference type="ARBA" id="ARBA00022547"/>
    </source>
</evidence>
<dbReference type="STRING" id="1915309.AXG55_14390"/>
<feature type="transmembrane region" description="Helical" evidence="11">
    <location>
        <begin position="86"/>
        <end position="108"/>
    </location>
</feature>
<dbReference type="Proteomes" id="UP000184731">
    <property type="component" value="Chromosome"/>
</dbReference>
<dbReference type="GO" id="GO:0005886">
    <property type="term" value="C:plasma membrane"/>
    <property type="evidence" value="ECO:0007669"/>
    <property type="project" value="UniProtKB-SubCell"/>
</dbReference>
<dbReference type="PANTHER" id="PTHR10031">
    <property type="entry name" value="ATP SYNTHASE LIPID-BINDING PROTEIN, MITOCHONDRIAL"/>
    <property type="match status" value="1"/>
</dbReference>
<accession>A0A1L4D477</accession>
<keyword evidence="6 11" id="KW-0375">Hydrogen ion transport</keyword>
<dbReference type="KEGG" id="saqi:AXG55_14390"/>
<dbReference type="Gene3D" id="1.20.20.10">
    <property type="entry name" value="F1F0 ATP synthase subunit C"/>
    <property type="match status" value="1"/>
</dbReference>
<evidence type="ECO:0000256" key="12">
    <source>
        <dbReference type="SAM" id="SignalP"/>
    </source>
</evidence>
<evidence type="ECO:0000256" key="5">
    <source>
        <dbReference type="ARBA" id="ARBA00022692"/>
    </source>
</evidence>
<dbReference type="InterPro" id="IPR000454">
    <property type="entry name" value="ATP_synth_F0_csu"/>
</dbReference>
<feature type="signal peptide" evidence="12">
    <location>
        <begin position="1"/>
        <end position="23"/>
    </location>
</feature>
<dbReference type="AlphaFoldDB" id="A0A1L4D477"/>
<proteinExistence type="inferred from homology"/>
<dbReference type="GO" id="GO:0033177">
    <property type="term" value="C:proton-transporting two-sector ATPase complex, proton-transporting domain"/>
    <property type="evidence" value="ECO:0007669"/>
    <property type="project" value="InterPro"/>
</dbReference>
<keyword evidence="11" id="KW-0066">ATP synthesis</keyword>
<dbReference type="Pfam" id="PF00137">
    <property type="entry name" value="ATP-synt_C"/>
    <property type="match status" value="1"/>
</dbReference>
<feature type="chain" id="PRO_5012498933" description="ATP synthase subunit c" evidence="12">
    <location>
        <begin position="24"/>
        <end position="110"/>
    </location>
</feature>
<keyword evidence="8 11" id="KW-0406">Ion transport</keyword>
<evidence type="ECO:0000256" key="11">
    <source>
        <dbReference type="HAMAP-Rule" id="MF_01396"/>
    </source>
</evidence>
<feature type="domain" description="V-ATPase proteolipid subunit C-like" evidence="13">
    <location>
        <begin position="44"/>
        <end position="107"/>
    </location>
</feature>
<dbReference type="GO" id="GO:0046933">
    <property type="term" value="F:proton-transporting ATP synthase activity, rotational mechanism"/>
    <property type="evidence" value="ECO:0007669"/>
    <property type="project" value="UniProtKB-UniRule"/>
</dbReference>
<evidence type="ECO:0000256" key="7">
    <source>
        <dbReference type="ARBA" id="ARBA00022989"/>
    </source>
</evidence>
<dbReference type="InterPro" id="IPR002379">
    <property type="entry name" value="ATPase_proteolipid_c-like_dom"/>
</dbReference>
<keyword evidence="10 11" id="KW-0472">Membrane</keyword>
<keyword evidence="15" id="KW-1185">Reference proteome</keyword>
<dbReference type="HAMAP" id="MF_01396">
    <property type="entry name" value="ATP_synth_c_bact"/>
    <property type="match status" value="1"/>
</dbReference>
<organism evidence="14 15">
    <name type="scientific">Silvanigrella aquatica</name>
    <dbReference type="NCBI Taxonomy" id="1915309"/>
    <lineage>
        <taxon>Bacteria</taxon>
        <taxon>Pseudomonadati</taxon>
        <taxon>Bdellovibrionota</taxon>
        <taxon>Oligoflexia</taxon>
        <taxon>Silvanigrellales</taxon>
        <taxon>Silvanigrellaceae</taxon>
        <taxon>Silvanigrella</taxon>
    </lineage>
</organism>
<comment type="similarity">
    <text evidence="2 11">Belongs to the ATPase C chain family.</text>
</comment>
<dbReference type="GO" id="GO:0045259">
    <property type="term" value="C:proton-transporting ATP synthase complex"/>
    <property type="evidence" value="ECO:0007669"/>
    <property type="project" value="UniProtKB-KW"/>
</dbReference>
<evidence type="ECO:0000256" key="6">
    <source>
        <dbReference type="ARBA" id="ARBA00022781"/>
    </source>
</evidence>
<evidence type="ECO:0000256" key="10">
    <source>
        <dbReference type="ARBA" id="ARBA00023136"/>
    </source>
</evidence>
<dbReference type="PROSITE" id="PS00605">
    <property type="entry name" value="ATPASE_C"/>
    <property type="match status" value="1"/>
</dbReference>
<dbReference type="PANTHER" id="PTHR10031:SF0">
    <property type="entry name" value="ATPASE PROTEIN 9"/>
    <property type="match status" value="1"/>
</dbReference>
<dbReference type="SUPFAM" id="SSF81333">
    <property type="entry name" value="F1F0 ATP synthase subunit C"/>
    <property type="match status" value="1"/>
</dbReference>
<keyword evidence="4 11" id="KW-0138">CF(0)</keyword>
<keyword evidence="9 11" id="KW-0446">Lipid-binding</keyword>
<reference evidence="14 15" key="1">
    <citation type="submission" date="2016-10" db="EMBL/GenBank/DDBJ databases">
        <title>Silvanigrella aquatica sp. nov., isolated from a freshwater lake located in the Black Forest, Germany, description of Silvanigrellaceae fam. nov., Silvanigrellales ord. nov., reclassification of the order Bdellovibrionales in the class Oligoflexia, reclassification of the families Bacteriovoracaceae and Halobacteriovoraceae in the new order Bacteriovoracales ord. nov., and reclassification of the family Pseudobacteriovoracaceae in the order Oligoflexiales.</title>
        <authorList>
            <person name="Hahn M.W."/>
            <person name="Schmidt J."/>
            <person name="Koll U."/>
            <person name="Rohde M."/>
            <person name="Verbag S."/>
            <person name="Pitt A."/>
            <person name="Nakai R."/>
            <person name="Naganuma T."/>
            <person name="Lang E."/>
        </authorList>
    </citation>
    <scope>NUCLEOTIDE SEQUENCE [LARGE SCALE GENOMIC DNA]</scope>
    <source>
        <strain evidence="14 15">MWH-Nonnen-W8red</strain>
    </source>
</reference>
<evidence type="ECO:0000259" key="13">
    <source>
        <dbReference type="Pfam" id="PF00137"/>
    </source>
</evidence>
<name>A0A1L4D477_9BACT</name>
<keyword evidence="5 11" id="KW-0812">Transmembrane</keyword>
<dbReference type="PRINTS" id="PR00124">
    <property type="entry name" value="ATPASEC"/>
</dbReference>
<dbReference type="CDD" id="cd18121">
    <property type="entry name" value="ATP-synt_Fo_c"/>
    <property type="match status" value="1"/>
</dbReference>
<evidence type="ECO:0000256" key="9">
    <source>
        <dbReference type="ARBA" id="ARBA00023121"/>
    </source>
</evidence>
<feature type="site" description="Reversibly protonated during proton transport" evidence="11">
    <location>
        <position position="94"/>
    </location>
</feature>
<comment type="function">
    <text evidence="11">F(1)F(0) ATP synthase produces ATP from ADP in the presence of a proton or sodium gradient. F-type ATPases consist of two structural domains, F(1) containing the extramembraneous catalytic core and F(0) containing the membrane proton channel, linked together by a central stalk and a peripheral stalk. During catalysis, ATP synthesis in the catalytic domain of F(1) is coupled via a rotary mechanism of the central stalk subunits to proton translocation.</text>
</comment>